<evidence type="ECO:0000259" key="1">
    <source>
        <dbReference type="PROSITE" id="PS51819"/>
    </source>
</evidence>
<protein>
    <recommendedName>
        <fullName evidence="1">VOC domain-containing protein</fullName>
    </recommendedName>
</protein>
<organism evidence="2 3">
    <name type="scientific">Streptomyces indicus</name>
    <dbReference type="NCBI Taxonomy" id="417292"/>
    <lineage>
        <taxon>Bacteria</taxon>
        <taxon>Bacillati</taxon>
        <taxon>Actinomycetota</taxon>
        <taxon>Actinomycetes</taxon>
        <taxon>Kitasatosporales</taxon>
        <taxon>Streptomycetaceae</taxon>
        <taxon>Streptomyces</taxon>
    </lineage>
</organism>
<dbReference type="PROSITE" id="PS51819">
    <property type="entry name" value="VOC"/>
    <property type="match status" value="1"/>
</dbReference>
<accession>A0A1G8YNV9</accession>
<dbReference type="Gene3D" id="3.10.180.10">
    <property type="entry name" value="2,3-Dihydroxybiphenyl 1,2-Dioxygenase, domain 1"/>
    <property type="match status" value="1"/>
</dbReference>
<dbReference type="RefSeq" id="WP_093609393.1">
    <property type="nucleotide sequence ID" value="NZ_FNFF01000004.1"/>
</dbReference>
<dbReference type="PANTHER" id="PTHR35908">
    <property type="entry name" value="HYPOTHETICAL FUSION PROTEIN"/>
    <property type="match status" value="1"/>
</dbReference>
<dbReference type="OrthoDB" id="1645442at2"/>
<evidence type="ECO:0000313" key="3">
    <source>
        <dbReference type="Proteomes" id="UP000199155"/>
    </source>
</evidence>
<dbReference type="InterPro" id="IPR029068">
    <property type="entry name" value="Glyas_Bleomycin-R_OHBP_Dase"/>
</dbReference>
<name>A0A1G8YNV9_9ACTN</name>
<feature type="domain" description="VOC" evidence="1">
    <location>
        <begin position="4"/>
        <end position="125"/>
    </location>
</feature>
<dbReference type="CDD" id="cd06587">
    <property type="entry name" value="VOC"/>
    <property type="match status" value="1"/>
</dbReference>
<reference evidence="2 3" key="1">
    <citation type="submission" date="2016-10" db="EMBL/GenBank/DDBJ databases">
        <authorList>
            <person name="de Groot N.N."/>
        </authorList>
    </citation>
    <scope>NUCLEOTIDE SEQUENCE [LARGE SCALE GENOMIC DNA]</scope>
    <source>
        <strain evidence="2 3">CGMCC 4.5727</strain>
    </source>
</reference>
<dbReference type="AlphaFoldDB" id="A0A1G8YNV9"/>
<sequence>MIGTLQCTVLDCSEPRALAAFYAALLGGDVDRPDPRWATGADWSTLHLPGGAVLCFQRVADHRPPRWPDPAHPAQFHLDIGVEDLDAAERALLAAGGRLLSAGDGRQPWRVYADPAGHPLCLVREKPEA</sequence>
<dbReference type="SUPFAM" id="SSF54593">
    <property type="entry name" value="Glyoxalase/Bleomycin resistance protein/Dihydroxybiphenyl dioxygenase"/>
    <property type="match status" value="1"/>
</dbReference>
<dbReference type="InterPro" id="IPR041581">
    <property type="entry name" value="Glyoxalase_6"/>
</dbReference>
<dbReference type="Pfam" id="PF18029">
    <property type="entry name" value="Glyoxalase_6"/>
    <property type="match status" value="1"/>
</dbReference>
<evidence type="ECO:0000313" key="2">
    <source>
        <dbReference type="EMBL" id="SDK04529.1"/>
    </source>
</evidence>
<gene>
    <name evidence="2" type="ORF">SAMN05421806_104180</name>
</gene>
<dbReference type="Proteomes" id="UP000199155">
    <property type="component" value="Unassembled WGS sequence"/>
</dbReference>
<proteinExistence type="predicted"/>
<keyword evidence="3" id="KW-1185">Reference proteome</keyword>
<dbReference type="PANTHER" id="PTHR35908:SF1">
    <property type="entry name" value="CONSERVED PROTEIN"/>
    <property type="match status" value="1"/>
</dbReference>
<dbReference type="STRING" id="417292.SAMN05421806_104180"/>
<dbReference type="EMBL" id="FNFF01000004">
    <property type="protein sequence ID" value="SDK04529.1"/>
    <property type="molecule type" value="Genomic_DNA"/>
</dbReference>
<dbReference type="InterPro" id="IPR037523">
    <property type="entry name" value="VOC_core"/>
</dbReference>